<evidence type="ECO:0000256" key="1">
    <source>
        <dbReference type="SAM" id="MobiDB-lite"/>
    </source>
</evidence>
<dbReference type="AlphaFoldDB" id="A0A212F083"/>
<evidence type="ECO:0000313" key="4">
    <source>
        <dbReference type="Proteomes" id="UP000007151"/>
    </source>
</evidence>
<keyword evidence="4" id="KW-1185">Reference proteome</keyword>
<name>A0A212F083_DANPL</name>
<feature type="region of interest" description="Disordered" evidence="1">
    <location>
        <begin position="355"/>
        <end position="384"/>
    </location>
</feature>
<feature type="chain" id="PRO_5011114164" evidence="2">
    <location>
        <begin position="26"/>
        <end position="384"/>
    </location>
</feature>
<evidence type="ECO:0000256" key="2">
    <source>
        <dbReference type="SAM" id="SignalP"/>
    </source>
</evidence>
<reference evidence="3 4" key="1">
    <citation type="journal article" date="2011" name="Cell">
        <title>The monarch butterfly genome yields insights into long-distance migration.</title>
        <authorList>
            <person name="Zhan S."/>
            <person name="Merlin C."/>
            <person name="Boore J.L."/>
            <person name="Reppert S.M."/>
        </authorList>
    </citation>
    <scope>NUCLEOTIDE SEQUENCE [LARGE SCALE GENOMIC DNA]</scope>
    <source>
        <strain evidence="3">F-2</strain>
    </source>
</reference>
<evidence type="ECO:0000313" key="3">
    <source>
        <dbReference type="EMBL" id="OWR47165.1"/>
    </source>
</evidence>
<protein>
    <submittedName>
        <fullName evidence="3">Uncharacterized protein</fullName>
    </submittedName>
</protein>
<dbReference type="Proteomes" id="UP000007151">
    <property type="component" value="Unassembled WGS sequence"/>
</dbReference>
<comment type="caution">
    <text evidence="3">The sequence shown here is derived from an EMBL/GenBank/DDBJ whole genome shotgun (WGS) entry which is preliminary data.</text>
</comment>
<gene>
    <name evidence="3" type="ORF">KGM_213936</name>
</gene>
<proteinExistence type="predicted"/>
<feature type="signal peptide" evidence="2">
    <location>
        <begin position="1"/>
        <end position="25"/>
    </location>
</feature>
<dbReference type="InParanoid" id="A0A212F083"/>
<organism evidence="3 4">
    <name type="scientific">Danaus plexippus plexippus</name>
    <dbReference type="NCBI Taxonomy" id="278856"/>
    <lineage>
        <taxon>Eukaryota</taxon>
        <taxon>Metazoa</taxon>
        <taxon>Ecdysozoa</taxon>
        <taxon>Arthropoda</taxon>
        <taxon>Hexapoda</taxon>
        <taxon>Insecta</taxon>
        <taxon>Pterygota</taxon>
        <taxon>Neoptera</taxon>
        <taxon>Endopterygota</taxon>
        <taxon>Lepidoptera</taxon>
        <taxon>Glossata</taxon>
        <taxon>Ditrysia</taxon>
        <taxon>Papilionoidea</taxon>
        <taxon>Nymphalidae</taxon>
        <taxon>Danainae</taxon>
        <taxon>Danaini</taxon>
        <taxon>Danaina</taxon>
        <taxon>Danaus</taxon>
        <taxon>Danaus</taxon>
    </lineage>
</organism>
<sequence length="384" mass="41858">MEGGLRRIAVNLFLLAIVYVSNINCQNVQLEGESRGNQLAQNIDLNRDQSPKAQLMNTLISIANGKKERTPASQMNAIQDTQPAAVMPNQRSNTLNVMAASPPTSTVPKDTNAVNKMLTTSSLPQPVISNSMTNMMMPASFPSSYPAPYIKSYQPVVMPVPTSYCTRPPQVIPLENYANMVQSYPASFQIQQPTSIPSVVYAEPISPINYEINPSSSSKVLPTIKSESSNYDIISGSYSTQNPEPVVMMSDREGLPFNVQINVPPQNTATPRITLISAAPTNPPSNPNPITSSAYPPPMPIFMRNTRSSWKNILPIILIALFNDRDGNSNCCCPCNCGCNSDSPTPIPYPIPIPVNSPIINNGGSSQNRSHRRDGQNEDYDDDN</sequence>
<dbReference type="KEGG" id="dpl:KGM_213936"/>
<dbReference type="EMBL" id="AGBW02011130">
    <property type="protein sequence ID" value="OWR47165.1"/>
    <property type="molecule type" value="Genomic_DNA"/>
</dbReference>
<accession>A0A212F083</accession>
<keyword evidence="2" id="KW-0732">Signal</keyword>